<protein>
    <submittedName>
        <fullName evidence="2">Uncharacterized protein</fullName>
    </submittedName>
</protein>
<evidence type="ECO:0000256" key="1">
    <source>
        <dbReference type="SAM" id="MobiDB-lite"/>
    </source>
</evidence>
<dbReference type="RefSeq" id="WP_380534774.1">
    <property type="nucleotide sequence ID" value="NZ_JBHFAB010000006.1"/>
</dbReference>
<feature type="compositionally biased region" description="Pro residues" evidence="1">
    <location>
        <begin position="100"/>
        <end position="110"/>
    </location>
</feature>
<comment type="caution">
    <text evidence="2">The sequence shown here is derived from an EMBL/GenBank/DDBJ whole genome shotgun (WGS) entry which is preliminary data.</text>
</comment>
<feature type="compositionally biased region" description="Basic and acidic residues" evidence="1">
    <location>
        <begin position="17"/>
        <end position="29"/>
    </location>
</feature>
<reference evidence="2 3" key="1">
    <citation type="submission" date="2024-09" db="EMBL/GenBank/DDBJ databases">
        <authorList>
            <person name="Lee S.D."/>
        </authorList>
    </citation>
    <scope>NUCLEOTIDE SEQUENCE [LARGE SCALE GENOMIC DNA]</scope>
    <source>
        <strain evidence="2 3">N8-3</strain>
    </source>
</reference>
<dbReference type="Proteomes" id="UP001592531">
    <property type="component" value="Unassembled WGS sequence"/>
</dbReference>
<keyword evidence="3" id="KW-1185">Reference proteome</keyword>
<feature type="region of interest" description="Disordered" evidence="1">
    <location>
        <begin position="1"/>
        <end position="38"/>
    </location>
</feature>
<evidence type="ECO:0000313" key="3">
    <source>
        <dbReference type="Proteomes" id="UP001592531"/>
    </source>
</evidence>
<feature type="compositionally biased region" description="Polar residues" evidence="1">
    <location>
        <begin position="158"/>
        <end position="173"/>
    </location>
</feature>
<name>A0ABV6VTD9_9ACTN</name>
<organism evidence="2 3">
    <name type="scientific">Streptacidiphilus cavernicola</name>
    <dbReference type="NCBI Taxonomy" id="3342716"/>
    <lineage>
        <taxon>Bacteria</taxon>
        <taxon>Bacillati</taxon>
        <taxon>Actinomycetota</taxon>
        <taxon>Actinomycetes</taxon>
        <taxon>Kitasatosporales</taxon>
        <taxon>Streptomycetaceae</taxon>
        <taxon>Streptacidiphilus</taxon>
    </lineage>
</organism>
<gene>
    <name evidence="2" type="ORF">ACEZDE_10245</name>
</gene>
<accession>A0ABV6VTD9</accession>
<feature type="compositionally biased region" description="Low complexity" evidence="1">
    <location>
        <begin position="118"/>
        <end position="141"/>
    </location>
</feature>
<evidence type="ECO:0000313" key="2">
    <source>
        <dbReference type="EMBL" id="MFC1417024.1"/>
    </source>
</evidence>
<sequence length="173" mass="17480">MNHDSGAPGPRIRPRIRRDLPRTRGDLPRAPRRGPLPAGRRLGAALVLAAVAATALSGCGIRDTALPVDAGVAASRTACPPAPDATLSKLASDARILPTRPAPPPAPVPVPASEEAKSAAAAAARPTGSPKPGQQKPGQQPRPLATADRATPSPEPSPTRSDGTLSCLHSSAP</sequence>
<feature type="region of interest" description="Disordered" evidence="1">
    <location>
        <begin position="75"/>
        <end position="173"/>
    </location>
</feature>
<dbReference type="EMBL" id="JBHFAB010000006">
    <property type="protein sequence ID" value="MFC1417024.1"/>
    <property type="molecule type" value="Genomic_DNA"/>
</dbReference>
<proteinExistence type="predicted"/>